<accession>A0A4D6QIQ5</accession>
<dbReference type="GO" id="GO:0016301">
    <property type="term" value="F:kinase activity"/>
    <property type="evidence" value="ECO:0007669"/>
    <property type="project" value="UniProtKB-KW"/>
</dbReference>
<keyword evidence="1" id="KW-0808">Transferase</keyword>
<reference evidence="1" key="1">
    <citation type="journal article" date="2019" name="Viruses">
        <title>Distribution and Phylogeny of Erythrocytic Necrosis Virus (ENV) in Salmon Suggests Marine Origin.</title>
        <authorList>
            <person name="Pagowski V.A."/>
            <person name="Mordecai G.J."/>
            <person name="Miller K.M."/>
            <person name="Schulze A.D."/>
            <person name="Kaukinen K.H."/>
            <person name="Ming T.J."/>
            <person name="Li S."/>
            <person name="Teffer A.K."/>
            <person name="Tabata A."/>
            <person name="Suttle C.A."/>
        </authorList>
    </citation>
    <scope>NUCLEOTIDE SEQUENCE</scope>
    <source>
        <strain evidence="1">SEQ_15</strain>
    </source>
</reference>
<sequence>MFTLPCSLPIQWADSEVDIPHYGIHISKNINELTTIHFNRKLAKIEKILQQWRDKYFKNHTDLLFGPITVDLFTNGNAYSRCLIF</sequence>
<reference evidence="1" key="2">
    <citation type="submission" date="2019-03" db="EMBL/GenBank/DDBJ databases">
        <authorList>
            <person name="Pagowski V."/>
            <person name="Mordecai G."/>
            <person name="Miller K."/>
            <person name="Schulze A."/>
            <person name="Kaukinen K."/>
            <person name="Ming T."/>
            <person name="Teffer A."/>
            <person name="Tabata A."/>
            <person name="Suttle C."/>
        </authorList>
    </citation>
    <scope>NUCLEOTIDE SEQUENCE</scope>
    <source>
        <strain evidence="1">SEQ_15</strain>
    </source>
</reference>
<organism evidence="1">
    <name type="scientific">Erythrocytic necrosis virus</name>
    <dbReference type="NCBI Taxonomy" id="1543320"/>
    <lineage>
        <taxon>Viruses</taxon>
        <taxon>Varidnaviria</taxon>
        <taxon>Bamfordvirae</taxon>
        <taxon>Nucleocytoviricota</taxon>
        <taxon>Megaviricetes</taxon>
        <taxon>Pimascovirales</taxon>
        <taxon>Pimascovirales incertae sedis</taxon>
        <taxon>Iridoviridae</taxon>
    </lineage>
</organism>
<protein>
    <submittedName>
        <fullName evidence="1">Putative tyrosine kinase</fullName>
    </submittedName>
</protein>
<name>A0A4D6QIQ5_9VIRU</name>
<evidence type="ECO:0000313" key="1">
    <source>
        <dbReference type="EMBL" id="QCF47503.1"/>
    </source>
</evidence>
<keyword evidence="1" id="KW-0418">Kinase</keyword>
<dbReference type="EMBL" id="MK638737">
    <property type="protein sequence ID" value="QCF47503.1"/>
    <property type="molecule type" value="mRNA"/>
</dbReference>
<proteinExistence type="evidence at transcript level"/>